<evidence type="ECO:0000256" key="1">
    <source>
        <dbReference type="SAM" id="MobiDB-lite"/>
    </source>
</evidence>
<gene>
    <name evidence="2" type="ORF">DFH07DRAFT_948919</name>
</gene>
<name>A0AAD7KEF2_9AGAR</name>
<evidence type="ECO:0000313" key="3">
    <source>
        <dbReference type="Proteomes" id="UP001215280"/>
    </source>
</evidence>
<keyword evidence="3" id="KW-1185">Reference proteome</keyword>
<sequence length="72" mass="8170">MPHIDEVTDDLEAEGETLPDDAELDEDVDLPGAFDITQLQEHLLEASKGVTNDTDKEYKRFAQDKLQLVREL</sequence>
<accession>A0AAD7KEF2</accession>
<dbReference type="EMBL" id="JARJLG010000002">
    <property type="protein sequence ID" value="KAJ7783927.1"/>
    <property type="molecule type" value="Genomic_DNA"/>
</dbReference>
<evidence type="ECO:0000313" key="2">
    <source>
        <dbReference type="EMBL" id="KAJ7783927.1"/>
    </source>
</evidence>
<organism evidence="2 3">
    <name type="scientific">Mycena maculata</name>
    <dbReference type="NCBI Taxonomy" id="230809"/>
    <lineage>
        <taxon>Eukaryota</taxon>
        <taxon>Fungi</taxon>
        <taxon>Dikarya</taxon>
        <taxon>Basidiomycota</taxon>
        <taxon>Agaricomycotina</taxon>
        <taxon>Agaricomycetes</taxon>
        <taxon>Agaricomycetidae</taxon>
        <taxon>Agaricales</taxon>
        <taxon>Marasmiineae</taxon>
        <taxon>Mycenaceae</taxon>
        <taxon>Mycena</taxon>
    </lineage>
</organism>
<feature type="compositionally biased region" description="Acidic residues" evidence="1">
    <location>
        <begin position="7"/>
        <end position="25"/>
    </location>
</feature>
<dbReference type="AlphaFoldDB" id="A0AAD7KEF2"/>
<reference evidence="2" key="1">
    <citation type="submission" date="2023-03" db="EMBL/GenBank/DDBJ databases">
        <title>Massive genome expansion in bonnet fungi (Mycena s.s.) driven by repeated elements and novel gene families across ecological guilds.</title>
        <authorList>
            <consortium name="Lawrence Berkeley National Laboratory"/>
            <person name="Harder C.B."/>
            <person name="Miyauchi S."/>
            <person name="Viragh M."/>
            <person name="Kuo A."/>
            <person name="Thoen E."/>
            <person name="Andreopoulos B."/>
            <person name="Lu D."/>
            <person name="Skrede I."/>
            <person name="Drula E."/>
            <person name="Henrissat B."/>
            <person name="Morin E."/>
            <person name="Kohler A."/>
            <person name="Barry K."/>
            <person name="LaButti K."/>
            <person name="Morin E."/>
            <person name="Salamov A."/>
            <person name="Lipzen A."/>
            <person name="Mereny Z."/>
            <person name="Hegedus B."/>
            <person name="Baldrian P."/>
            <person name="Stursova M."/>
            <person name="Weitz H."/>
            <person name="Taylor A."/>
            <person name="Grigoriev I.V."/>
            <person name="Nagy L.G."/>
            <person name="Martin F."/>
            <person name="Kauserud H."/>
        </authorList>
    </citation>
    <scope>NUCLEOTIDE SEQUENCE</scope>
    <source>
        <strain evidence="2">CBHHK188m</strain>
    </source>
</reference>
<protein>
    <submittedName>
        <fullName evidence="2">Uncharacterized protein</fullName>
    </submittedName>
</protein>
<proteinExistence type="predicted"/>
<dbReference type="Proteomes" id="UP001215280">
    <property type="component" value="Unassembled WGS sequence"/>
</dbReference>
<comment type="caution">
    <text evidence="2">The sequence shown here is derived from an EMBL/GenBank/DDBJ whole genome shotgun (WGS) entry which is preliminary data.</text>
</comment>
<feature type="region of interest" description="Disordered" evidence="1">
    <location>
        <begin position="1"/>
        <end position="25"/>
    </location>
</feature>